<name>A0A521FHW9_9BACT</name>
<evidence type="ECO:0000256" key="1">
    <source>
        <dbReference type="ARBA" id="ARBA00004418"/>
    </source>
</evidence>
<feature type="domain" description="SAF" evidence="5">
    <location>
        <begin position="108"/>
        <end position="170"/>
    </location>
</feature>
<keyword evidence="6" id="KW-0282">Flagellum</keyword>
<dbReference type="SMART" id="SM00858">
    <property type="entry name" value="SAF"/>
    <property type="match status" value="1"/>
</dbReference>
<dbReference type="Pfam" id="PF13144">
    <property type="entry name" value="ChapFlgA"/>
    <property type="match status" value="1"/>
</dbReference>
<dbReference type="Gene3D" id="3.90.1210.10">
    <property type="entry name" value="Antifreeze-like/N-acetylneuraminic acid synthase C-terminal domain"/>
    <property type="match status" value="1"/>
</dbReference>
<comment type="similarity">
    <text evidence="4">Belongs to the FlgA family.</text>
</comment>
<proteinExistence type="inferred from homology"/>
<evidence type="ECO:0000259" key="5">
    <source>
        <dbReference type="SMART" id="SM00858"/>
    </source>
</evidence>
<dbReference type="PANTHER" id="PTHR36307:SF1">
    <property type="entry name" value="FLAGELLA BASAL BODY P-RING FORMATION PROTEIN FLGA"/>
    <property type="match status" value="1"/>
</dbReference>
<comment type="subcellular location">
    <subcellularLocation>
        <location evidence="1 4">Periplasm</location>
    </subcellularLocation>
</comment>
<evidence type="ECO:0000256" key="4">
    <source>
        <dbReference type="RuleBase" id="RU362063"/>
    </source>
</evidence>
<dbReference type="GO" id="GO:0042597">
    <property type="term" value="C:periplasmic space"/>
    <property type="evidence" value="ECO:0007669"/>
    <property type="project" value="UniProtKB-SubCell"/>
</dbReference>
<evidence type="ECO:0000313" key="6">
    <source>
        <dbReference type="EMBL" id="SMO95716.1"/>
    </source>
</evidence>
<dbReference type="Gene3D" id="2.30.30.760">
    <property type="match status" value="1"/>
</dbReference>
<dbReference type="InterPro" id="IPR039246">
    <property type="entry name" value="Flagellar_FlgA"/>
</dbReference>
<keyword evidence="4" id="KW-1005">Bacterial flagellum biogenesis</keyword>
<accession>A0A521FHW9</accession>
<protein>
    <recommendedName>
        <fullName evidence="4">Flagella basal body P-ring formation protein FlgA</fullName>
    </recommendedName>
</protein>
<dbReference type="EMBL" id="FXTP01000019">
    <property type="protein sequence ID" value="SMO95716.1"/>
    <property type="molecule type" value="Genomic_DNA"/>
</dbReference>
<evidence type="ECO:0000256" key="2">
    <source>
        <dbReference type="ARBA" id="ARBA00022729"/>
    </source>
</evidence>
<comment type="function">
    <text evidence="4">Involved in the assembly process of the P-ring formation. It may associate with FlgF on the rod constituting a structure essential for the P-ring assembly or may act as a modulator protein for the P-ring assembly.</text>
</comment>
<sequence length="235" mass="26064">MTSSSFLFIVVMLVLPVQPVTATEPAGAEEVIVDMALEAVQAKFADQSFRFQLSPRWIPRSVREISPAQIQMVQPVGPIQKYTSFEVVYQAGGQPDKTEIQLEVVAEQKLPVLSQRVVAGQAIKAEDLSWAWIQITLGREQPVSDMDQLLGKTLRRTLNPGQYINPDYLSAGYVVEAGGTVNLVYQQNGLQIMLACEARQDGALNDEIQIYCKETRNKYLGKITGPGEAAWLRTH</sequence>
<dbReference type="GO" id="GO:0044780">
    <property type="term" value="P:bacterial-type flagellum assembly"/>
    <property type="evidence" value="ECO:0007669"/>
    <property type="project" value="InterPro"/>
</dbReference>
<dbReference type="OrthoDB" id="1524566at2"/>
<keyword evidence="6" id="KW-0966">Cell projection</keyword>
<dbReference type="PANTHER" id="PTHR36307">
    <property type="entry name" value="FLAGELLA BASAL BODY P-RING FORMATION PROTEIN FLGA"/>
    <property type="match status" value="1"/>
</dbReference>
<keyword evidence="2 4" id="KW-0732">Signal</keyword>
<organism evidence="6 7">
    <name type="scientific">Gracilimonas mengyeensis</name>
    <dbReference type="NCBI Taxonomy" id="1302730"/>
    <lineage>
        <taxon>Bacteria</taxon>
        <taxon>Pseudomonadati</taxon>
        <taxon>Balneolota</taxon>
        <taxon>Balneolia</taxon>
        <taxon>Balneolales</taxon>
        <taxon>Balneolaceae</taxon>
        <taxon>Gracilimonas</taxon>
    </lineage>
</organism>
<keyword evidence="3 4" id="KW-0574">Periplasm</keyword>
<evidence type="ECO:0000313" key="7">
    <source>
        <dbReference type="Proteomes" id="UP000317557"/>
    </source>
</evidence>
<dbReference type="AlphaFoldDB" id="A0A521FHW9"/>
<dbReference type="Proteomes" id="UP000317557">
    <property type="component" value="Unassembled WGS sequence"/>
</dbReference>
<reference evidence="6 7" key="1">
    <citation type="submission" date="2017-05" db="EMBL/GenBank/DDBJ databases">
        <authorList>
            <person name="Varghese N."/>
            <person name="Submissions S."/>
        </authorList>
    </citation>
    <scope>NUCLEOTIDE SEQUENCE [LARGE SCALE GENOMIC DNA]</scope>
    <source>
        <strain evidence="6 7">DSM 21985</strain>
    </source>
</reference>
<evidence type="ECO:0000256" key="3">
    <source>
        <dbReference type="ARBA" id="ARBA00022764"/>
    </source>
</evidence>
<dbReference type="InterPro" id="IPR017585">
    <property type="entry name" value="SAF_FlgA"/>
</dbReference>
<feature type="signal peptide" evidence="4">
    <location>
        <begin position="1"/>
        <end position="22"/>
    </location>
</feature>
<dbReference type="NCBIfam" id="TIGR03170">
    <property type="entry name" value="flgA_cterm"/>
    <property type="match status" value="1"/>
</dbReference>
<gene>
    <name evidence="6" type="ORF">SAMN06265219_11944</name>
</gene>
<dbReference type="InterPro" id="IPR013974">
    <property type="entry name" value="SAF"/>
</dbReference>
<feature type="chain" id="PRO_5022262835" description="Flagella basal body P-ring formation protein FlgA" evidence="4">
    <location>
        <begin position="23"/>
        <end position="235"/>
    </location>
</feature>
<dbReference type="CDD" id="cd11614">
    <property type="entry name" value="SAF_CpaB_FlgA_like"/>
    <property type="match status" value="1"/>
</dbReference>
<keyword evidence="6" id="KW-0969">Cilium</keyword>
<keyword evidence="7" id="KW-1185">Reference proteome</keyword>